<name>A0AAE0GIF2_9CHLO</name>
<dbReference type="PANTHER" id="PTHR45824:SF29">
    <property type="entry name" value="GH16843P"/>
    <property type="match status" value="1"/>
</dbReference>
<dbReference type="EMBL" id="LGRX02005357">
    <property type="protein sequence ID" value="KAK3278607.1"/>
    <property type="molecule type" value="Genomic_DNA"/>
</dbReference>
<protein>
    <recommendedName>
        <fullName evidence="1">CRAL-TRIO domain-containing protein</fullName>
    </recommendedName>
</protein>
<organism evidence="2 3">
    <name type="scientific">Cymbomonas tetramitiformis</name>
    <dbReference type="NCBI Taxonomy" id="36881"/>
    <lineage>
        <taxon>Eukaryota</taxon>
        <taxon>Viridiplantae</taxon>
        <taxon>Chlorophyta</taxon>
        <taxon>Pyramimonadophyceae</taxon>
        <taxon>Pyramimonadales</taxon>
        <taxon>Pyramimonadaceae</taxon>
        <taxon>Cymbomonas</taxon>
    </lineage>
</organism>
<dbReference type="Pfam" id="PF00650">
    <property type="entry name" value="CRAL_TRIO"/>
    <property type="match status" value="1"/>
</dbReference>
<dbReference type="SMART" id="SM00516">
    <property type="entry name" value="SEC14"/>
    <property type="match status" value="1"/>
</dbReference>
<comment type="caution">
    <text evidence="2">The sequence shown here is derived from an EMBL/GenBank/DDBJ whole genome shotgun (WGS) entry which is preliminary data.</text>
</comment>
<dbReference type="PROSITE" id="PS50191">
    <property type="entry name" value="CRAL_TRIO"/>
    <property type="match status" value="1"/>
</dbReference>
<dbReference type="Proteomes" id="UP001190700">
    <property type="component" value="Unassembled WGS sequence"/>
</dbReference>
<reference evidence="2 3" key="1">
    <citation type="journal article" date="2015" name="Genome Biol. Evol.">
        <title>Comparative Genomics of a Bacterivorous Green Alga Reveals Evolutionary Causalities and Consequences of Phago-Mixotrophic Mode of Nutrition.</title>
        <authorList>
            <person name="Burns J.A."/>
            <person name="Paasch A."/>
            <person name="Narechania A."/>
            <person name="Kim E."/>
        </authorList>
    </citation>
    <scope>NUCLEOTIDE SEQUENCE [LARGE SCALE GENOMIC DNA]</scope>
    <source>
        <strain evidence="2 3">PLY_AMNH</strain>
    </source>
</reference>
<dbReference type="InterPro" id="IPR036865">
    <property type="entry name" value="CRAL-TRIO_dom_sf"/>
</dbReference>
<dbReference type="SUPFAM" id="SSF52087">
    <property type="entry name" value="CRAL/TRIO domain"/>
    <property type="match status" value="1"/>
</dbReference>
<evidence type="ECO:0000313" key="2">
    <source>
        <dbReference type="EMBL" id="KAK3278607.1"/>
    </source>
</evidence>
<keyword evidence="3" id="KW-1185">Reference proteome</keyword>
<dbReference type="InterPro" id="IPR001251">
    <property type="entry name" value="CRAL-TRIO_dom"/>
</dbReference>
<evidence type="ECO:0000259" key="1">
    <source>
        <dbReference type="PROSITE" id="PS50191"/>
    </source>
</evidence>
<dbReference type="GO" id="GO:0008526">
    <property type="term" value="F:phosphatidylinositol transfer activity"/>
    <property type="evidence" value="ECO:0007669"/>
    <property type="project" value="TreeGrafter"/>
</dbReference>
<dbReference type="AlphaFoldDB" id="A0AAE0GIF2"/>
<dbReference type="PANTHER" id="PTHR45824">
    <property type="entry name" value="GH16843P"/>
    <property type="match status" value="1"/>
</dbReference>
<dbReference type="Gene3D" id="3.40.525.10">
    <property type="entry name" value="CRAL-TRIO lipid binding domain"/>
    <property type="match status" value="1"/>
</dbReference>
<feature type="domain" description="CRAL-TRIO" evidence="1">
    <location>
        <begin position="120"/>
        <end position="287"/>
    </location>
</feature>
<proteinExistence type="predicted"/>
<dbReference type="CDD" id="cd00170">
    <property type="entry name" value="SEC14"/>
    <property type="match status" value="1"/>
</dbReference>
<sequence>MSKRVPDHEKKMSIRKRLIVSALLLLGGSFLPGRRGGRGRRHPSTENLTPISLKQISPCDFLHTELQLLRQTVAHALHNGMISESEGMLFGDAYLSELLSDFVTVAAATSALEACFDWRKSTLARSLRSETYVSTHTVQSSMWTGVDDESSPVLLLQPGRRSWRGALVAEEFLAHMALVEQGLHALPRDVARIVCVQDTRGMGAESCDLTLAKCVVKGFLQGHPARLKAYYIGPVGWWLRTVFAVVKPLLPGNLRHRVHLLKDPAEHLEAIMHGNRELLEQLQTQCF</sequence>
<evidence type="ECO:0000313" key="3">
    <source>
        <dbReference type="Proteomes" id="UP001190700"/>
    </source>
</evidence>
<gene>
    <name evidence="2" type="ORF">CYMTET_13466</name>
</gene>
<accession>A0AAE0GIF2</accession>
<dbReference type="InterPro" id="IPR052578">
    <property type="entry name" value="PI_Transfer_CRAL-TRIO"/>
</dbReference>